<dbReference type="AlphaFoldDB" id="A0A1F7VC09"/>
<dbReference type="InterPro" id="IPR027417">
    <property type="entry name" value="P-loop_NTPase"/>
</dbReference>
<dbReference type="SUPFAM" id="SSF52540">
    <property type="entry name" value="P-loop containing nucleoside triphosphate hydrolases"/>
    <property type="match status" value="1"/>
</dbReference>
<protein>
    <recommendedName>
        <fullName evidence="5">DUF4143 domain-containing protein</fullName>
    </recommendedName>
</protein>
<evidence type="ECO:0008006" key="5">
    <source>
        <dbReference type="Google" id="ProtNLM"/>
    </source>
</evidence>
<gene>
    <name evidence="3" type="ORF">A3I42_00600</name>
</gene>
<dbReference type="EMBL" id="MGER01000040">
    <property type="protein sequence ID" value="OGL88072.1"/>
    <property type="molecule type" value="Genomic_DNA"/>
</dbReference>
<dbReference type="Pfam" id="PF13173">
    <property type="entry name" value="AAA_14"/>
    <property type="match status" value="1"/>
</dbReference>
<feature type="domain" description="AAA" evidence="1">
    <location>
        <begin position="7"/>
        <end position="112"/>
    </location>
</feature>
<dbReference type="PANTHER" id="PTHR33295:SF8">
    <property type="entry name" value="AAA+ ATPASE DOMAIN-CONTAINING PROTEIN"/>
    <property type="match status" value="1"/>
</dbReference>
<evidence type="ECO:0000313" key="4">
    <source>
        <dbReference type="Proteomes" id="UP000178264"/>
    </source>
</evidence>
<evidence type="ECO:0000259" key="1">
    <source>
        <dbReference type="Pfam" id="PF13173"/>
    </source>
</evidence>
<dbReference type="Pfam" id="PF13635">
    <property type="entry name" value="DUF4143"/>
    <property type="match status" value="1"/>
</dbReference>
<name>A0A1F7VC09_9BACT</name>
<organism evidence="3 4">
    <name type="scientific">Candidatus Uhrbacteria bacterium RIFCSPLOWO2_02_FULL_49_11</name>
    <dbReference type="NCBI Taxonomy" id="1802409"/>
    <lineage>
        <taxon>Bacteria</taxon>
        <taxon>Candidatus Uhriibacteriota</taxon>
    </lineage>
</organism>
<proteinExistence type="predicted"/>
<evidence type="ECO:0000259" key="2">
    <source>
        <dbReference type="Pfam" id="PF13635"/>
    </source>
</evidence>
<dbReference type="InterPro" id="IPR041682">
    <property type="entry name" value="AAA_14"/>
</dbReference>
<dbReference type="Proteomes" id="UP000178264">
    <property type="component" value="Unassembled WGS sequence"/>
</dbReference>
<feature type="non-terminal residue" evidence="3">
    <location>
        <position position="1"/>
    </location>
</feature>
<sequence>IIKSGAPAENTFYINFEEPAFAPDLNLNFLLQIYDAYRERFLPHGKIYVALDEVHQVPQWEKFVRGVYDRGDEVKFYVTDSSSHLLSQEYGRALTGRTYSNLIYPLSFQEFLSFKNHDDLLNSDNRCSPELRHLLREYLEFGGFPQVVLSDGEEVKRQLLKEYYSAIIEKDIASRYQVRDMRQLKEFCLLVMTQNGLSMSGYLAEKKQGISQPTANKFLSYLEEVLLMVPANYFSFSLAQQQKRPRKFFSIDTGLYNAVSFKFSENIGRVFENAVFLALKRSGAEVFYWQDKQETDFVVREGRAVKRLINVCWDLTNDNKKREVAGLEEAMKKFGIYESELITLEYEDKIKTPSGTVRIKNFFNNFSN</sequence>
<reference evidence="3 4" key="1">
    <citation type="journal article" date="2016" name="Nat. Commun.">
        <title>Thousands of microbial genomes shed light on interconnected biogeochemical processes in an aquifer system.</title>
        <authorList>
            <person name="Anantharaman K."/>
            <person name="Brown C.T."/>
            <person name="Hug L.A."/>
            <person name="Sharon I."/>
            <person name="Castelle C.J."/>
            <person name="Probst A.J."/>
            <person name="Thomas B.C."/>
            <person name="Singh A."/>
            <person name="Wilkins M.J."/>
            <person name="Karaoz U."/>
            <person name="Brodie E.L."/>
            <person name="Williams K.H."/>
            <person name="Hubbard S.S."/>
            <person name="Banfield J.F."/>
        </authorList>
    </citation>
    <scope>NUCLEOTIDE SEQUENCE [LARGE SCALE GENOMIC DNA]</scope>
</reference>
<feature type="domain" description="DUF4143" evidence="2">
    <location>
        <begin position="169"/>
        <end position="304"/>
    </location>
</feature>
<dbReference type="InterPro" id="IPR025420">
    <property type="entry name" value="DUF4143"/>
</dbReference>
<dbReference type="PANTHER" id="PTHR33295">
    <property type="entry name" value="ATPASE"/>
    <property type="match status" value="1"/>
</dbReference>
<accession>A0A1F7VC09</accession>
<comment type="caution">
    <text evidence="3">The sequence shown here is derived from an EMBL/GenBank/DDBJ whole genome shotgun (WGS) entry which is preliminary data.</text>
</comment>
<evidence type="ECO:0000313" key="3">
    <source>
        <dbReference type="EMBL" id="OGL88072.1"/>
    </source>
</evidence>